<dbReference type="InterPro" id="IPR010730">
    <property type="entry name" value="HET"/>
</dbReference>
<protein>
    <recommendedName>
        <fullName evidence="2">Heterokaryon incompatibility domain-containing protein</fullName>
    </recommendedName>
</protein>
<feature type="domain" description="Heterokaryon incompatibility" evidence="2">
    <location>
        <begin position="58"/>
        <end position="145"/>
    </location>
</feature>
<organism evidence="3 4">
    <name type="scientific">Absidia repens</name>
    <dbReference type="NCBI Taxonomy" id="90262"/>
    <lineage>
        <taxon>Eukaryota</taxon>
        <taxon>Fungi</taxon>
        <taxon>Fungi incertae sedis</taxon>
        <taxon>Mucoromycota</taxon>
        <taxon>Mucoromycotina</taxon>
        <taxon>Mucoromycetes</taxon>
        <taxon>Mucorales</taxon>
        <taxon>Cunninghamellaceae</taxon>
        <taxon>Absidia</taxon>
    </lineage>
</organism>
<evidence type="ECO:0000313" key="3">
    <source>
        <dbReference type="EMBL" id="ORZ07413.1"/>
    </source>
</evidence>
<name>A0A1X2I1K0_9FUNG</name>
<dbReference type="PANTHER" id="PTHR24148:SF64">
    <property type="entry name" value="HETEROKARYON INCOMPATIBILITY DOMAIN-CONTAINING PROTEIN"/>
    <property type="match status" value="1"/>
</dbReference>
<comment type="caution">
    <text evidence="3">The sequence shown here is derived from an EMBL/GenBank/DDBJ whole genome shotgun (WGS) entry which is preliminary data.</text>
</comment>
<evidence type="ECO:0000313" key="4">
    <source>
        <dbReference type="Proteomes" id="UP000193560"/>
    </source>
</evidence>
<accession>A0A1X2I1K0</accession>
<dbReference type="PANTHER" id="PTHR24148">
    <property type="entry name" value="ANKYRIN REPEAT DOMAIN-CONTAINING PROTEIN 39 HOMOLOG-RELATED"/>
    <property type="match status" value="1"/>
</dbReference>
<dbReference type="Pfam" id="PF06985">
    <property type="entry name" value="HET"/>
    <property type="match status" value="1"/>
</dbReference>
<evidence type="ECO:0000256" key="1">
    <source>
        <dbReference type="SAM" id="MobiDB-lite"/>
    </source>
</evidence>
<dbReference type="InterPro" id="IPR052895">
    <property type="entry name" value="HetReg/Transcr_Mod"/>
</dbReference>
<keyword evidence="4" id="KW-1185">Reference proteome</keyword>
<feature type="region of interest" description="Disordered" evidence="1">
    <location>
        <begin position="243"/>
        <end position="274"/>
    </location>
</feature>
<dbReference type="EMBL" id="MCGE01000035">
    <property type="protein sequence ID" value="ORZ07413.1"/>
    <property type="molecule type" value="Genomic_DNA"/>
</dbReference>
<gene>
    <name evidence="3" type="ORF">BCR42DRAFT_426220</name>
</gene>
<dbReference type="AlphaFoldDB" id="A0A1X2I1K0"/>
<reference evidence="3 4" key="1">
    <citation type="submission" date="2016-07" db="EMBL/GenBank/DDBJ databases">
        <title>Pervasive Adenine N6-methylation of Active Genes in Fungi.</title>
        <authorList>
            <consortium name="DOE Joint Genome Institute"/>
            <person name="Mondo S.J."/>
            <person name="Dannebaum R.O."/>
            <person name="Kuo R.C."/>
            <person name="Labutti K."/>
            <person name="Haridas S."/>
            <person name="Kuo A."/>
            <person name="Salamov A."/>
            <person name="Ahrendt S.R."/>
            <person name="Lipzen A."/>
            <person name="Sullivan W."/>
            <person name="Andreopoulos W.B."/>
            <person name="Clum A."/>
            <person name="Lindquist E."/>
            <person name="Daum C."/>
            <person name="Ramamoorthy G.K."/>
            <person name="Gryganskyi A."/>
            <person name="Culley D."/>
            <person name="Magnuson J.K."/>
            <person name="James T.Y."/>
            <person name="O'Malley M.A."/>
            <person name="Stajich J.E."/>
            <person name="Spatafora J.W."/>
            <person name="Visel A."/>
            <person name="Grigoriev I.V."/>
        </authorList>
    </citation>
    <scope>NUCLEOTIDE SEQUENCE [LARGE SCALE GENOMIC DNA]</scope>
    <source>
        <strain evidence="3 4">NRRL 1336</strain>
    </source>
</reference>
<dbReference type="Proteomes" id="UP000193560">
    <property type="component" value="Unassembled WGS sequence"/>
</dbReference>
<sequence>MTLGEDVDQYFTESPQEQQQQETPFQIVLVDIKRAAKDKLIHCIQRPLDEGVTGSFEYVAISYRWGELQEAMIDTKVGYTASVTSFDLEEFYGLCFMMTQEFDLKSINYVWVDAICVDQTNHDRRKATIYQMTSIYEQATYILAVPDLHAAYLKNTMKKNGDIMNGSYHYSDDIYQLIHGNTNVLSNIENDFLDYSGVPRDPVLRQRLKKYTDHFMDGFMKYKEHAKYYNPVEALDHIYETSQQTSTSTQTRLMPDNDSVESDSDVDQTSQMSEKIGDNGSNDGDCHHCNKEDCPLILFDGNAPLYHSDKAGRRLDRVDNLEWKQSIYNRSISIQQSMEFLTDLIVDWSSRVWVISEYHIAKKKNNLKFWFTQIFPANWIVGFVHNKDKTFYFFKFDFNDPVFSSSTMLSNTAFLSNTDVPPDARPNSSNPVYLKFHHTLISQLNQRSFLEMMLISKASKNEDRFYSILPLSEYKDKLINKNEVDQWNINTLSSVKLKLFEFMTTKDKLHLLFMSGNNKASNVGKVAPTFASTTISSRAHSEGLTMDSVKYPCNFDLSDDSIIVLHQPTVSNNKNGSHMYYLHLTPKAYYTKTESKDWLSRDERCNVQLLKRLQIDDPKIDVIDIVCIHFNDDKRMSALHKNDMMGYYNPGIILIGRFAINKWILDWWQYYISPSYCDSWTHHFHGSDGPGFNIY</sequence>
<proteinExistence type="predicted"/>
<evidence type="ECO:0000259" key="2">
    <source>
        <dbReference type="Pfam" id="PF06985"/>
    </source>
</evidence>
<dbReference type="OrthoDB" id="2958217at2759"/>